<feature type="transmembrane region" description="Helical" evidence="7">
    <location>
        <begin position="260"/>
        <end position="277"/>
    </location>
</feature>
<sequence length="292" mass="32777">MEIRKSTGEKLFDTMNIILLSLLSLAAIIPLLHVVAGSFSSANAIIHSRVTLWPVEPTLDHYKLVTQTKAFWEAGWLTIRVVVLGTLLNMVLTIIGSYPLSKPYLRGRRPILLFIVFTMIFHAPMIPMYLVVKEFGMLNTIWALIVPTAISAFNMMLCITFFRGLPEEMFDAAKVDGMNDYRIVWSIVTPLSKPILVTLLLFYAVGHWNNYFTPLLYINDRDMQTLQVYLYNLISLGSNNDMASAAAAESSNMLPQALEMATIVLATLPIVVLYPFLQKHFVKGATLGSVKE</sequence>
<dbReference type="Gene3D" id="1.10.3720.10">
    <property type="entry name" value="MetI-like"/>
    <property type="match status" value="1"/>
</dbReference>
<evidence type="ECO:0000256" key="2">
    <source>
        <dbReference type="ARBA" id="ARBA00022448"/>
    </source>
</evidence>
<keyword evidence="10" id="KW-1185">Reference proteome</keyword>
<feature type="transmembrane region" description="Helical" evidence="7">
    <location>
        <begin position="77"/>
        <end position="98"/>
    </location>
</feature>
<feature type="transmembrane region" description="Helical" evidence="7">
    <location>
        <begin position="141"/>
        <end position="162"/>
    </location>
</feature>
<dbReference type="PANTHER" id="PTHR43744:SF9">
    <property type="entry name" value="POLYGALACTURONAN_RHAMNOGALACTURONAN TRANSPORT SYSTEM PERMEASE PROTEIN YTCP"/>
    <property type="match status" value="1"/>
</dbReference>
<accession>A0A4P8XTK0</accession>
<keyword evidence="4 7" id="KW-0812">Transmembrane</keyword>
<feature type="transmembrane region" description="Helical" evidence="7">
    <location>
        <begin position="110"/>
        <end position="129"/>
    </location>
</feature>
<evidence type="ECO:0000259" key="8">
    <source>
        <dbReference type="PROSITE" id="PS50928"/>
    </source>
</evidence>
<feature type="domain" description="ABC transmembrane type-1" evidence="8">
    <location>
        <begin position="75"/>
        <end position="277"/>
    </location>
</feature>
<dbReference type="OrthoDB" id="9810086at2"/>
<evidence type="ECO:0000313" key="10">
    <source>
        <dbReference type="Proteomes" id="UP000300879"/>
    </source>
</evidence>
<reference evidence="9 10" key="1">
    <citation type="submission" date="2019-05" db="EMBL/GenBank/DDBJ databases">
        <authorList>
            <person name="Chen C."/>
        </authorList>
    </citation>
    <scope>NUCLEOTIDE SEQUENCE [LARGE SCALE GENOMIC DNA]</scope>
    <source>
        <strain evidence="9 10">HB172198</strain>
    </source>
</reference>
<dbReference type="EMBL" id="CP040396">
    <property type="protein sequence ID" value="QCT04049.1"/>
    <property type="molecule type" value="Genomic_DNA"/>
</dbReference>
<dbReference type="Pfam" id="PF00528">
    <property type="entry name" value="BPD_transp_1"/>
    <property type="match status" value="1"/>
</dbReference>
<evidence type="ECO:0000256" key="6">
    <source>
        <dbReference type="ARBA" id="ARBA00023136"/>
    </source>
</evidence>
<dbReference type="PANTHER" id="PTHR43744">
    <property type="entry name" value="ABC TRANSPORTER PERMEASE PROTEIN MG189-RELATED-RELATED"/>
    <property type="match status" value="1"/>
</dbReference>
<evidence type="ECO:0000256" key="4">
    <source>
        <dbReference type="ARBA" id="ARBA00022692"/>
    </source>
</evidence>
<keyword evidence="6 7" id="KW-0472">Membrane</keyword>
<dbReference type="InterPro" id="IPR000515">
    <property type="entry name" value="MetI-like"/>
</dbReference>
<name>A0A4P8XTK0_9BACL</name>
<dbReference type="CDD" id="cd06261">
    <property type="entry name" value="TM_PBP2"/>
    <property type="match status" value="1"/>
</dbReference>
<keyword evidence="3" id="KW-1003">Cell membrane</keyword>
<evidence type="ECO:0000256" key="3">
    <source>
        <dbReference type="ARBA" id="ARBA00022475"/>
    </source>
</evidence>
<dbReference type="Proteomes" id="UP000300879">
    <property type="component" value="Chromosome"/>
</dbReference>
<feature type="transmembrane region" description="Helical" evidence="7">
    <location>
        <begin position="183"/>
        <end position="205"/>
    </location>
</feature>
<protein>
    <submittedName>
        <fullName evidence="9">Binding-protein-dependent transport systems inner membrane component</fullName>
    </submittedName>
</protein>
<evidence type="ECO:0000256" key="5">
    <source>
        <dbReference type="ARBA" id="ARBA00022989"/>
    </source>
</evidence>
<gene>
    <name evidence="9" type="ORF">E6C60_3338</name>
</gene>
<organism evidence="9 10">
    <name type="scientific">Paenibacillus algicola</name>
    <dbReference type="NCBI Taxonomy" id="2565926"/>
    <lineage>
        <taxon>Bacteria</taxon>
        <taxon>Bacillati</taxon>
        <taxon>Bacillota</taxon>
        <taxon>Bacilli</taxon>
        <taxon>Bacillales</taxon>
        <taxon>Paenibacillaceae</taxon>
        <taxon>Paenibacillus</taxon>
    </lineage>
</organism>
<evidence type="ECO:0000256" key="1">
    <source>
        <dbReference type="ARBA" id="ARBA00004651"/>
    </source>
</evidence>
<evidence type="ECO:0000256" key="7">
    <source>
        <dbReference type="RuleBase" id="RU363032"/>
    </source>
</evidence>
<proteinExistence type="inferred from homology"/>
<evidence type="ECO:0000313" key="9">
    <source>
        <dbReference type="EMBL" id="QCT04049.1"/>
    </source>
</evidence>
<dbReference type="GO" id="GO:0005886">
    <property type="term" value="C:plasma membrane"/>
    <property type="evidence" value="ECO:0007669"/>
    <property type="project" value="UniProtKB-SubCell"/>
</dbReference>
<dbReference type="RefSeq" id="WP_138226827.1">
    <property type="nucleotide sequence ID" value="NZ_CP040396.1"/>
</dbReference>
<dbReference type="KEGG" id="palo:E6C60_3338"/>
<comment type="similarity">
    <text evidence="7">Belongs to the binding-protein-dependent transport system permease family.</text>
</comment>
<comment type="subcellular location">
    <subcellularLocation>
        <location evidence="1 7">Cell membrane</location>
        <topology evidence="1 7">Multi-pass membrane protein</topology>
    </subcellularLocation>
</comment>
<keyword evidence="2 7" id="KW-0813">Transport</keyword>
<dbReference type="AlphaFoldDB" id="A0A4P8XTK0"/>
<dbReference type="GO" id="GO:0055085">
    <property type="term" value="P:transmembrane transport"/>
    <property type="evidence" value="ECO:0007669"/>
    <property type="project" value="InterPro"/>
</dbReference>
<keyword evidence="5 7" id="KW-1133">Transmembrane helix</keyword>
<dbReference type="InterPro" id="IPR035906">
    <property type="entry name" value="MetI-like_sf"/>
</dbReference>
<dbReference type="PROSITE" id="PS50928">
    <property type="entry name" value="ABC_TM1"/>
    <property type="match status" value="1"/>
</dbReference>
<dbReference type="SUPFAM" id="SSF161098">
    <property type="entry name" value="MetI-like"/>
    <property type="match status" value="1"/>
</dbReference>